<name>B4U0F7_STREM</name>
<evidence type="ECO:0000313" key="2">
    <source>
        <dbReference type="Proteomes" id="UP000001873"/>
    </source>
</evidence>
<dbReference type="Gene3D" id="3.40.50.2300">
    <property type="match status" value="2"/>
</dbReference>
<dbReference type="KEGG" id="sez:Sez_1839"/>
<dbReference type="Proteomes" id="UP000001873">
    <property type="component" value="Chromosome"/>
</dbReference>
<dbReference type="SUPFAM" id="SSF53822">
    <property type="entry name" value="Periplasmic binding protein-like I"/>
    <property type="match status" value="1"/>
</dbReference>
<dbReference type="Pfam" id="PF04392">
    <property type="entry name" value="ABC_sub_bind"/>
    <property type="match status" value="1"/>
</dbReference>
<dbReference type="InterPro" id="IPR007487">
    <property type="entry name" value="ABC_transpt-TYRBP-like"/>
</dbReference>
<dbReference type="PANTHER" id="PTHR35271">
    <property type="entry name" value="ABC TRANSPORTER, SUBSTRATE-BINDING LIPOPROTEIN-RELATED"/>
    <property type="match status" value="1"/>
</dbReference>
<protein>
    <submittedName>
        <fullName evidence="1">ABC transporter substrate-binding lipoprotein</fullName>
    </submittedName>
</protein>
<sequence length="328" mass="34875">MQERGNDMRFKQLSLTAFIGLLAMLLTACRQETNQTHQAARVGIIQYAEHSALDAAREGFIEALEQGGFREGKNLTITTKNAQGDQANLQTMVEQLAGKNDLQLAIATPAAQALLNMDSETPAVFTAVTDPVSAGLVDRLAKPGGNMTGSTDATDVENQIDLLTKALPQARTVGIFYNSSEVNSEVQAKKAKKELEKKGLKVLMKTVTTTNDVQQVMTSLVSQVDAVYLPTDNTVASTAATIGDILKEAKIPSMGSDAAYLSAVLFTSGVDYHAIGMQAGQQAVDILKGKKPASIQVAKPQKASIAVNDDMARLLGIDPEVIKALANN</sequence>
<dbReference type="HOGENOM" id="CLU_058196_1_0_9"/>
<keyword evidence="1" id="KW-0449">Lipoprotein</keyword>
<accession>B4U0F7</accession>
<dbReference type="CDD" id="cd06325">
    <property type="entry name" value="PBP1_ABC_unchar_transporter"/>
    <property type="match status" value="1"/>
</dbReference>
<dbReference type="AlphaFoldDB" id="B4U0F7"/>
<gene>
    <name evidence="1" type="ordered locus">Sez_1839</name>
</gene>
<organism evidence="1 2">
    <name type="scientific">Streptococcus equi subsp. zooepidemicus (strain MGCS10565)</name>
    <dbReference type="NCBI Taxonomy" id="552526"/>
    <lineage>
        <taxon>Bacteria</taxon>
        <taxon>Bacillati</taxon>
        <taxon>Bacillota</taxon>
        <taxon>Bacilli</taxon>
        <taxon>Lactobacillales</taxon>
        <taxon>Streptococcaceae</taxon>
        <taxon>Streptococcus</taxon>
    </lineage>
</organism>
<dbReference type="EMBL" id="CP001129">
    <property type="protein sequence ID" value="ACG63166.1"/>
    <property type="molecule type" value="Genomic_DNA"/>
</dbReference>
<proteinExistence type="predicted"/>
<dbReference type="PROSITE" id="PS51257">
    <property type="entry name" value="PROKAR_LIPOPROTEIN"/>
    <property type="match status" value="1"/>
</dbReference>
<dbReference type="InterPro" id="IPR028082">
    <property type="entry name" value="Peripla_BP_I"/>
</dbReference>
<dbReference type="PANTHER" id="PTHR35271:SF1">
    <property type="entry name" value="ABC TRANSPORTER, SUBSTRATE-BINDING LIPOPROTEIN"/>
    <property type="match status" value="1"/>
</dbReference>
<reference evidence="1 2" key="1">
    <citation type="journal article" date="2008" name="PLoS ONE">
        <title>Genome sequence of a lancefield group C Streptococcus zooepidemicus strain causing epidemic nephritis: new information about an old disease.</title>
        <authorList>
            <person name="Beres S.B."/>
            <person name="Sesso R."/>
            <person name="Pinto S.W.L."/>
            <person name="Hoe N.P."/>
            <person name="Porcella S.F."/>
            <person name="Deleo F.R."/>
            <person name="Musser J.M."/>
        </authorList>
    </citation>
    <scope>NUCLEOTIDE SEQUENCE [LARGE SCALE GENOMIC DNA]</scope>
    <source>
        <strain evidence="1 2">MGCS10565</strain>
    </source>
</reference>
<evidence type="ECO:0000313" key="1">
    <source>
        <dbReference type="EMBL" id="ACG63166.1"/>
    </source>
</evidence>